<organism evidence="1 2">
    <name type="scientific">Auriscalpium vulgare</name>
    <dbReference type="NCBI Taxonomy" id="40419"/>
    <lineage>
        <taxon>Eukaryota</taxon>
        <taxon>Fungi</taxon>
        <taxon>Dikarya</taxon>
        <taxon>Basidiomycota</taxon>
        <taxon>Agaricomycotina</taxon>
        <taxon>Agaricomycetes</taxon>
        <taxon>Russulales</taxon>
        <taxon>Auriscalpiaceae</taxon>
        <taxon>Auriscalpium</taxon>
    </lineage>
</organism>
<accession>A0ACB8RAQ2</accession>
<evidence type="ECO:0000313" key="2">
    <source>
        <dbReference type="Proteomes" id="UP000814033"/>
    </source>
</evidence>
<dbReference type="Proteomes" id="UP000814033">
    <property type="component" value="Unassembled WGS sequence"/>
</dbReference>
<protein>
    <submittedName>
        <fullName evidence="1">Uncharacterized protein</fullName>
    </submittedName>
</protein>
<name>A0ACB8RAQ2_9AGAM</name>
<feature type="non-terminal residue" evidence="1">
    <location>
        <position position="1"/>
    </location>
</feature>
<sequence>YDQALADMVNALIIVATFIAGVQAQMLSFTYESNDTHLQAATNWLGFVGLTLDILGATAGVAHAIILKQSIKDARDVATLLNTLASEMDRLELVQQPTVKSEPERFDQYEGALAAVGGWMEIQYKFSSRFPLVRYIKRWTAYIQGTRLLPISAMGGGALCLLLSVLCFAASTQRRFVWISCATFAALTVVWSLLPGASEMRRIRAARLQGVKESLEELKASLAETGASLRKETGAHLPYLGNGGDS</sequence>
<dbReference type="EMBL" id="MU276135">
    <property type="protein sequence ID" value="KAI0041229.1"/>
    <property type="molecule type" value="Genomic_DNA"/>
</dbReference>
<proteinExistence type="predicted"/>
<comment type="caution">
    <text evidence="1">The sequence shown here is derived from an EMBL/GenBank/DDBJ whole genome shotgun (WGS) entry which is preliminary data.</text>
</comment>
<gene>
    <name evidence="1" type="ORF">FA95DRAFT_1611166</name>
</gene>
<reference evidence="1" key="1">
    <citation type="submission" date="2021-02" db="EMBL/GenBank/DDBJ databases">
        <authorList>
            <consortium name="DOE Joint Genome Institute"/>
            <person name="Ahrendt S."/>
            <person name="Looney B.P."/>
            <person name="Miyauchi S."/>
            <person name="Morin E."/>
            <person name="Drula E."/>
            <person name="Courty P.E."/>
            <person name="Chicoki N."/>
            <person name="Fauchery L."/>
            <person name="Kohler A."/>
            <person name="Kuo A."/>
            <person name="Labutti K."/>
            <person name="Pangilinan J."/>
            <person name="Lipzen A."/>
            <person name="Riley R."/>
            <person name="Andreopoulos W."/>
            <person name="He G."/>
            <person name="Johnson J."/>
            <person name="Barry K.W."/>
            <person name="Grigoriev I.V."/>
            <person name="Nagy L."/>
            <person name="Hibbett D."/>
            <person name="Henrissat B."/>
            <person name="Matheny P.B."/>
            <person name="Labbe J."/>
            <person name="Martin F."/>
        </authorList>
    </citation>
    <scope>NUCLEOTIDE SEQUENCE</scope>
    <source>
        <strain evidence="1">FP105234-sp</strain>
    </source>
</reference>
<evidence type="ECO:0000313" key="1">
    <source>
        <dbReference type="EMBL" id="KAI0041229.1"/>
    </source>
</evidence>
<keyword evidence="2" id="KW-1185">Reference proteome</keyword>
<reference evidence="1" key="2">
    <citation type="journal article" date="2022" name="New Phytol.">
        <title>Evolutionary transition to the ectomycorrhizal habit in the genomes of a hyperdiverse lineage of mushroom-forming fungi.</title>
        <authorList>
            <person name="Looney B."/>
            <person name="Miyauchi S."/>
            <person name="Morin E."/>
            <person name="Drula E."/>
            <person name="Courty P.E."/>
            <person name="Kohler A."/>
            <person name="Kuo A."/>
            <person name="LaButti K."/>
            <person name="Pangilinan J."/>
            <person name="Lipzen A."/>
            <person name="Riley R."/>
            <person name="Andreopoulos W."/>
            <person name="He G."/>
            <person name="Johnson J."/>
            <person name="Nolan M."/>
            <person name="Tritt A."/>
            <person name="Barry K.W."/>
            <person name="Grigoriev I.V."/>
            <person name="Nagy L.G."/>
            <person name="Hibbett D."/>
            <person name="Henrissat B."/>
            <person name="Matheny P.B."/>
            <person name="Labbe J."/>
            <person name="Martin F.M."/>
        </authorList>
    </citation>
    <scope>NUCLEOTIDE SEQUENCE</scope>
    <source>
        <strain evidence="1">FP105234-sp</strain>
    </source>
</reference>